<reference evidence="1 2" key="1">
    <citation type="journal article" date="2015" name="Stand. Genomic Sci.">
        <title>Genomic Encyclopedia of Bacterial and Archaeal Type Strains, Phase III: the genomes of soil and plant-associated and newly described type strains.</title>
        <authorList>
            <person name="Whitman W.B."/>
            <person name="Woyke T."/>
            <person name="Klenk H.P."/>
            <person name="Zhou Y."/>
            <person name="Lilburn T.G."/>
            <person name="Beck B.J."/>
            <person name="De Vos P."/>
            <person name="Vandamme P."/>
            <person name="Eisen J.A."/>
            <person name="Garrity G."/>
            <person name="Hugenholtz P."/>
            <person name="Kyrpides N.C."/>
        </authorList>
    </citation>
    <scope>NUCLEOTIDE SEQUENCE [LARGE SCALE GENOMIC DNA]</scope>
    <source>
        <strain evidence="1 2">VKM Ac-2541</strain>
    </source>
</reference>
<evidence type="ECO:0000313" key="2">
    <source>
        <dbReference type="Proteomes" id="UP000295573"/>
    </source>
</evidence>
<evidence type="ECO:0000313" key="1">
    <source>
        <dbReference type="EMBL" id="TCO44932.1"/>
    </source>
</evidence>
<protein>
    <submittedName>
        <fullName evidence="1">Uncharacterized protein</fullName>
    </submittedName>
</protein>
<dbReference type="AlphaFoldDB" id="A0A4R2IKI1"/>
<proteinExistence type="predicted"/>
<dbReference type="EMBL" id="SLWR01000009">
    <property type="protein sequence ID" value="TCO44932.1"/>
    <property type="molecule type" value="Genomic_DNA"/>
</dbReference>
<sequence>MCLAGDDQARSFGLVESRADWILNMVVDTDAANFVLDLEPHTPG</sequence>
<gene>
    <name evidence="1" type="ORF">EV646_109104</name>
</gene>
<organism evidence="1 2">
    <name type="scientific">Kribbella antiqua</name>
    <dbReference type="NCBI Taxonomy" id="2512217"/>
    <lineage>
        <taxon>Bacteria</taxon>
        <taxon>Bacillati</taxon>
        <taxon>Actinomycetota</taxon>
        <taxon>Actinomycetes</taxon>
        <taxon>Propionibacteriales</taxon>
        <taxon>Kribbellaceae</taxon>
        <taxon>Kribbella</taxon>
    </lineage>
</organism>
<comment type="caution">
    <text evidence="1">The sequence shown here is derived from an EMBL/GenBank/DDBJ whole genome shotgun (WGS) entry which is preliminary data.</text>
</comment>
<dbReference type="Proteomes" id="UP000295573">
    <property type="component" value="Unassembled WGS sequence"/>
</dbReference>
<keyword evidence="2" id="KW-1185">Reference proteome</keyword>
<name>A0A4R2IKI1_9ACTN</name>
<accession>A0A4R2IKI1</accession>